<comment type="caution">
    <text evidence="2">The sequence shown here is derived from an EMBL/GenBank/DDBJ whole genome shotgun (WGS) entry which is preliminary data.</text>
</comment>
<dbReference type="InterPro" id="IPR002818">
    <property type="entry name" value="DJ-1/PfpI"/>
</dbReference>
<accession>A0A644YLB9</accession>
<sequence>MKKAGIIVYPQFSLQEISCLTELFKFNGKEITVFSSTLDVVKSEDGFSIVPDKVFSKFDRELYDCIVLPGLWDYRCALNNDAIIEFLKRFKDDININIGSISSSPILLAKAGILDDRKFCAGLYEEVIDKYEFIPRKNLVRKPIYEDRNLITALGFAYREFAISVARKVGIQCSNEEFKGIIKEDYKDEELIFHTNMDYKEL</sequence>
<dbReference type="EMBL" id="VSSQ01005476">
    <property type="protein sequence ID" value="MPM29296.1"/>
    <property type="molecule type" value="Genomic_DNA"/>
</dbReference>
<dbReference type="SUPFAM" id="SSF52317">
    <property type="entry name" value="Class I glutamine amidotransferase-like"/>
    <property type="match status" value="1"/>
</dbReference>
<protein>
    <recommendedName>
        <fullName evidence="1">DJ-1/PfpI domain-containing protein</fullName>
    </recommendedName>
</protein>
<evidence type="ECO:0000259" key="1">
    <source>
        <dbReference type="Pfam" id="PF01965"/>
    </source>
</evidence>
<evidence type="ECO:0000313" key="2">
    <source>
        <dbReference type="EMBL" id="MPM29296.1"/>
    </source>
</evidence>
<dbReference type="Gene3D" id="3.40.50.880">
    <property type="match status" value="1"/>
</dbReference>
<dbReference type="AlphaFoldDB" id="A0A644YLB9"/>
<proteinExistence type="predicted"/>
<organism evidence="2">
    <name type="scientific">bioreactor metagenome</name>
    <dbReference type="NCBI Taxonomy" id="1076179"/>
    <lineage>
        <taxon>unclassified sequences</taxon>
        <taxon>metagenomes</taxon>
        <taxon>ecological metagenomes</taxon>
    </lineage>
</organism>
<name>A0A644YLB9_9ZZZZ</name>
<gene>
    <name evidence="2" type="ORF">SDC9_75836</name>
</gene>
<dbReference type="Pfam" id="PF01965">
    <property type="entry name" value="DJ-1_PfpI"/>
    <property type="match status" value="1"/>
</dbReference>
<dbReference type="InterPro" id="IPR029062">
    <property type="entry name" value="Class_I_gatase-like"/>
</dbReference>
<feature type="domain" description="DJ-1/PfpI" evidence="1">
    <location>
        <begin position="2"/>
        <end position="165"/>
    </location>
</feature>
<reference evidence="2" key="1">
    <citation type="submission" date="2019-08" db="EMBL/GenBank/DDBJ databases">
        <authorList>
            <person name="Kucharzyk K."/>
            <person name="Murdoch R.W."/>
            <person name="Higgins S."/>
            <person name="Loffler F."/>
        </authorList>
    </citation>
    <scope>NUCLEOTIDE SEQUENCE</scope>
</reference>